<evidence type="ECO:0000313" key="2">
    <source>
        <dbReference type="Proteomes" id="UP001281003"/>
    </source>
</evidence>
<organism evidence="1 2">
    <name type="scientific">Sordaria brevicollis</name>
    <dbReference type="NCBI Taxonomy" id="83679"/>
    <lineage>
        <taxon>Eukaryota</taxon>
        <taxon>Fungi</taxon>
        <taxon>Dikarya</taxon>
        <taxon>Ascomycota</taxon>
        <taxon>Pezizomycotina</taxon>
        <taxon>Sordariomycetes</taxon>
        <taxon>Sordariomycetidae</taxon>
        <taxon>Sordariales</taxon>
        <taxon>Sordariaceae</taxon>
        <taxon>Sordaria</taxon>
    </lineage>
</organism>
<accession>A0AAE0PDJ3</accession>
<keyword evidence="2" id="KW-1185">Reference proteome</keyword>
<name>A0AAE0PDJ3_SORBR</name>
<reference evidence="1" key="2">
    <citation type="submission" date="2023-07" db="EMBL/GenBank/DDBJ databases">
        <authorList>
            <consortium name="Lawrence Berkeley National Laboratory"/>
            <person name="Haridas S."/>
            <person name="Hensen N."/>
            <person name="Bonometti L."/>
            <person name="Westerberg I."/>
            <person name="Brannstrom I.O."/>
            <person name="Guillou S."/>
            <person name="Cros-Aarteil S."/>
            <person name="Calhoun S."/>
            <person name="Kuo A."/>
            <person name="Mondo S."/>
            <person name="Pangilinan J."/>
            <person name="Riley R."/>
            <person name="LaButti K."/>
            <person name="Andreopoulos B."/>
            <person name="Lipzen A."/>
            <person name="Chen C."/>
            <person name="Yanf M."/>
            <person name="Daum C."/>
            <person name="Ng V."/>
            <person name="Clum A."/>
            <person name="Steindorff A."/>
            <person name="Ohm R."/>
            <person name="Martin F."/>
            <person name="Silar P."/>
            <person name="Natvig D."/>
            <person name="Lalanne C."/>
            <person name="Gautier V."/>
            <person name="Ament-velasquez S.L."/>
            <person name="Kruys A."/>
            <person name="Hutchinson M.I."/>
            <person name="Powell A.J."/>
            <person name="Barry K."/>
            <person name="Miller A.N."/>
            <person name="Grigoriev I.V."/>
            <person name="Debuchy R."/>
            <person name="Gladieux P."/>
            <person name="Thoren M.H."/>
            <person name="Johannesson H."/>
        </authorList>
    </citation>
    <scope>NUCLEOTIDE SEQUENCE</scope>
    <source>
        <strain evidence="1">FGSC 1904</strain>
    </source>
</reference>
<dbReference type="EMBL" id="JAUTDP010000007">
    <property type="protein sequence ID" value="KAK3397963.1"/>
    <property type="molecule type" value="Genomic_DNA"/>
</dbReference>
<reference evidence="1" key="1">
    <citation type="journal article" date="2023" name="Mol. Phylogenet. Evol.">
        <title>Genome-scale phylogeny and comparative genomics of the fungal order Sordariales.</title>
        <authorList>
            <person name="Hensen N."/>
            <person name="Bonometti L."/>
            <person name="Westerberg I."/>
            <person name="Brannstrom I.O."/>
            <person name="Guillou S."/>
            <person name="Cros-Aarteil S."/>
            <person name="Calhoun S."/>
            <person name="Haridas S."/>
            <person name="Kuo A."/>
            <person name="Mondo S."/>
            <person name="Pangilinan J."/>
            <person name="Riley R."/>
            <person name="LaButti K."/>
            <person name="Andreopoulos B."/>
            <person name="Lipzen A."/>
            <person name="Chen C."/>
            <person name="Yan M."/>
            <person name="Daum C."/>
            <person name="Ng V."/>
            <person name="Clum A."/>
            <person name="Steindorff A."/>
            <person name="Ohm R.A."/>
            <person name="Martin F."/>
            <person name="Silar P."/>
            <person name="Natvig D.O."/>
            <person name="Lalanne C."/>
            <person name="Gautier V."/>
            <person name="Ament-Velasquez S.L."/>
            <person name="Kruys A."/>
            <person name="Hutchinson M.I."/>
            <person name="Powell A.J."/>
            <person name="Barry K."/>
            <person name="Miller A.N."/>
            <person name="Grigoriev I.V."/>
            <person name="Debuchy R."/>
            <person name="Gladieux P."/>
            <person name="Hiltunen Thoren M."/>
            <person name="Johannesson H."/>
        </authorList>
    </citation>
    <scope>NUCLEOTIDE SEQUENCE</scope>
    <source>
        <strain evidence="1">FGSC 1904</strain>
    </source>
</reference>
<dbReference type="AlphaFoldDB" id="A0AAE0PDJ3"/>
<proteinExistence type="predicted"/>
<comment type="caution">
    <text evidence="1">The sequence shown here is derived from an EMBL/GenBank/DDBJ whole genome shotgun (WGS) entry which is preliminary data.</text>
</comment>
<sequence>MLSGISVFVFFPCIYFSPTVNLHPAGCLLLQVWRCGKPLGSNHGSKCAPCSCVLRLSFELAQRPQRCGCRVSCLLVEFVLGSFRRSVTICSGSGYEVLLPACPSSNCLRWA</sequence>
<gene>
    <name evidence="1" type="ORF">B0T20DRAFT_236826</name>
</gene>
<protein>
    <submittedName>
        <fullName evidence="1">Uncharacterized protein</fullName>
    </submittedName>
</protein>
<dbReference type="Proteomes" id="UP001281003">
    <property type="component" value="Unassembled WGS sequence"/>
</dbReference>
<evidence type="ECO:0000313" key="1">
    <source>
        <dbReference type="EMBL" id="KAK3397963.1"/>
    </source>
</evidence>